<gene>
    <name evidence="1" type="ORF">FBBNIHIM_08480</name>
</gene>
<evidence type="ECO:0000313" key="2">
    <source>
        <dbReference type="Proteomes" id="UP001152651"/>
    </source>
</evidence>
<accession>A0ABM9F8H8</accession>
<sequence length="70" mass="8494">MENLTIQAFLQREWVDIAQISFPRSDENNWRITELHYQSDYAIEYLECTQRTRRAGTNHVHAIHWIPIYC</sequence>
<dbReference type="Proteomes" id="UP001152651">
    <property type="component" value="Unassembled WGS sequence"/>
</dbReference>
<organism evidence="1 2">
    <name type="scientific">Pseudocitrobacter vendiensis</name>
    <dbReference type="NCBI Taxonomy" id="2488306"/>
    <lineage>
        <taxon>Bacteria</taxon>
        <taxon>Pseudomonadati</taxon>
        <taxon>Pseudomonadota</taxon>
        <taxon>Gammaproteobacteria</taxon>
        <taxon>Enterobacterales</taxon>
        <taxon>Enterobacteriaceae</taxon>
        <taxon>Pseudocitrobacter</taxon>
    </lineage>
</organism>
<name>A0ABM9F8H8_9ENTR</name>
<proteinExistence type="predicted"/>
<comment type="caution">
    <text evidence="1">The sequence shown here is derived from an EMBL/GenBank/DDBJ whole genome shotgun (WGS) entry which is preliminary data.</text>
</comment>
<keyword evidence="2" id="KW-1185">Reference proteome</keyword>
<protein>
    <submittedName>
        <fullName evidence="1">Uncharacterized protein</fullName>
    </submittedName>
</protein>
<reference evidence="1" key="1">
    <citation type="submission" date="2022-05" db="EMBL/GenBank/DDBJ databases">
        <authorList>
            <person name="Blom J."/>
        </authorList>
    </citation>
    <scope>NUCLEOTIDE SEQUENCE</scope>
    <source>
        <strain evidence="1">Type strain: CPO20170097</strain>
    </source>
</reference>
<dbReference type="EMBL" id="CALSBS010000005">
    <property type="protein sequence ID" value="CAH6636850.1"/>
    <property type="molecule type" value="Genomic_DNA"/>
</dbReference>
<evidence type="ECO:0000313" key="1">
    <source>
        <dbReference type="EMBL" id="CAH6636850.1"/>
    </source>
</evidence>